<feature type="region of interest" description="Disordered" evidence="1">
    <location>
        <begin position="308"/>
        <end position="335"/>
    </location>
</feature>
<reference evidence="3" key="1">
    <citation type="journal article" date="2022" name="G3 (Bethesda)">
        <title>High quality genome of the basidiomycete yeast Dioszegia hungarica PDD-24b-2 isolated from cloud water.</title>
        <authorList>
            <person name="Jarrige D."/>
            <person name="Haridas S."/>
            <person name="Bleykasten-Grosshans C."/>
            <person name="Joly M."/>
            <person name="Nadalig T."/>
            <person name="Sancelme M."/>
            <person name="Vuilleumier S."/>
            <person name="Grigoriev I.V."/>
            <person name="Amato P."/>
            <person name="Bringel F."/>
        </authorList>
    </citation>
    <scope>NUCLEOTIDE SEQUENCE</scope>
    <source>
        <strain evidence="3">PDD-24b-2</strain>
    </source>
</reference>
<evidence type="ECO:0000256" key="1">
    <source>
        <dbReference type="SAM" id="MobiDB-lite"/>
    </source>
</evidence>
<comment type="caution">
    <text evidence="3">The sequence shown here is derived from an EMBL/GenBank/DDBJ whole genome shotgun (WGS) entry which is preliminary data.</text>
</comment>
<keyword evidence="2" id="KW-1133">Transmembrane helix</keyword>
<proteinExistence type="predicted"/>
<dbReference type="AlphaFoldDB" id="A0AA38LWD0"/>
<evidence type="ECO:0000256" key="2">
    <source>
        <dbReference type="SAM" id="Phobius"/>
    </source>
</evidence>
<keyword evidence="2" id="KW-0812">Transmembrane</keyword>
<feature type="transmembrane region" description="Helical" evidence="2">
    <location>
        <begin position="259"/>
        <end position="279"/>
    </location>
</feature>
<dbReference type="Proteomes" id="UP001164286">
    <property type="component" value="Unassembled WGS sequence"/>
</dbReference>
<accession>A0AA38LWD0</accession>
<sequence>MPLAPVQPISALVSHLVATPVFPGYFPVARLGTLHAARVAVVWAGMTKSKRVARREKVGMMGDLFGYLMLCWGGGTVVPMLLGQPPAWLLTSTPWYTYLPIYLLLVPTGLAEYFHSTCPALLYNVGGALIDGITRGTSICALPSAIAAARLPATAWTTAVLGGVAMTGGGFLVQLMGLHQEDWRLGMPTILKGGVLNTLDFWGGMLGAILYAALLRRTDELAPLSKLLGRVLPADLLVRQSPMSAHGGEMMVRETARGLVVFFLASLFLARVITLAVLSPRPVLGQAKKMDKEEKEIVEAVLHEKVGAVQGGEGPATRARSRAGTPKKSPKVKSS</sequence>
<feature type="transmembrane region" description="Helical" evidence="2">
    <location>
        <begin position="64"/>
        <end position="83"/>
    </location>
</feature>
<name>A0AA38LWD0_9TREE</name>
<dbReference type="RefSeq" id="XP_052946228.1">
    <property type="nucleotide sequence ID" value="XM_053087124.1"/>
</dbReference>
<keyword evidence="2" id="KW-0472">Membrane</keyword>
<gene>
    <name evidence="3" type="ORF">MKK02DRAFT_25960</name>
</gene>
<evidence type="ECO:0000313" key="4">
    <source>
        <dbReference type="Proteomes" id="UP001164286"/>
    </source>
</evidence>
<feature type="transmembrane region" description="Helical" evidence="2">
    <location>
        <begin position="194"/>
        <end position="214"/>
    </location>
</feature>
<dbReference type="GeneID" id="77726325"/>
<organism evidence="3 4">
    <name type="scientific">Dioszegia hungarica</name>
    <dbReference type="NCBI Taxonomy" id="4972"/>
    <lineage>
        <taxon>Eukaryota</taxon>
        <taxon>Fungi</taxon>
        <taxon>Dikarya</taxon>
        <taxon>Basidiomycota</taxon>
        <taxon>Agaricomycotina</taxon>
        <taxon>Tremellomycetes</taxon>
        <taxon>Tremellales</taxon>
        <taxon>Bulleribasidiaceae</taxon>
        <taxon>Dioszegia</taxon>
    </lineage>
</organism>
<feature type="transmembrane region" description="Helical" evidence="2">
    <location>
        <begin position="95"/>
        <end position="114"/>
    </location>
</feature>
<keyword evidence="4" id="KW-1185">Reference proteome</keyword>
<protein>
    <submittedName>
        <fullName evidence="3">Uncharacterized protein</fullName>
    </submittedName>
</protein>
<evidence type="ECO:0000313" key="3">
    <source>
        <dbReference type="EMBL" id="KAI9636451.1"/>
    </source>
</evidence>
<feature type="transmembrane region" description="Helical" evidence="2">
    <location>
        <begin position="24"/>
        <end position="44"/>
    </location>
</feature>
<feature type="transmembrane region" description="Helical" evidence="2">
    <location>
        <begin position="153"/>
        <end position="173"/>
    </location>
</feature>
<dbReference type="EMBL" id="JAKWFO010000005">
    <property type="protein sequence ID" value="KAI9636451.1"/>
    <property type="molecule type" value="Genomic_DNA"/>
</dbReference>